<feature type="transmembrane region" description="Helical" evidence="6">
    <location>
        <begin position="300"/>
        <end position="317"/>
    </location>
</feature>
<dbReference type="PANTHER" id="PTHR23513:SF11">
    <property type="entry name" value="STAPHYLOFERRIN A TRANSPORTER"/>
    <property type="match status" value="1"/>
</dbReference>
<keyword evidence="3 6" id="KW-0812">Transmembrane</keyword>
<feature type="transmembrane region" description="Helical" evidence="6">
    <location>
        <begin position="110"/>
        <end position="127"/>
    </location>
</feature>
<evidence type="ECO:0000256" key="1">
    <source>
        <dbReference type="ARBA" id="ARBA00004651"/>
    </source>
</evidence>
<sequence>MTSTSAPVPPISALRLPGYVAFLATFMLAMMADNIEHVISYWVAFQKFHSPALGGFAVVSHWLPFLLLSVPVGALNDRFDSRRLIQMGMVLFILASLGWGYFFVTDSLKVWHAMVLLTLHGGAGVLWNTSSQMLLYDIVGPASLASAVRLNATARYLGVLVGPGVGSLIMRTLGPTYGIFLNVVFYLPLAIWLIRAPYGRHYRGVEAGPKRAVRGLADILQTVRDVRGLPIVSGMVLLAGAASFFIGNSYHAQMPGFADDLGHGDPGAAYTALLGADAAGALLAGILLETRGSWLRMTPTAAMTLALLWGSALFAFATVHVYAVAIVLLFAAGFFELSFSSMAQALVQMNAPDAIRGRVLGLFAMAALGLRAFSGIVVGLLGSVVGTHVSLGIAAAGFVAVIAFLFWRTRPATR</sequence>
<feature type="transmembrane region" description="Helical" evidence="6">
    <location>
        <begin position="177"/>
        <end position="194"/>
    </location>
</feature>
<keyword evidence="5 6" id="KW-0472">Membrane</keyword>
<dbReference type="Pfam" id="PF07690">
    <property type="entry name" value="MFS_1"/>
    <property type="match status" value="1"/>
</dbReference>
<dbReference type="PROSITE" id="PS50850">
    <property type="entry name" value="MFS"/>
    <property type="match status" value="1"/>
</dbReference>
<dbReference type="Proteomes" id="UP001291309">
    <property type="component" value="Unassembled WGS sequence"/>
</dbReference>
<feature type="transmembrane region" description="Helical" evidence="6">
    <location>
        <begin position="12"/>
        <end position="32"/>
    </location>
</feature>
<dbReference type="InterPro" id="IPR020846">
    <property type="entry name" value="MFS_dom"/>
</dbReference>
<dbReference type="CDD" id="cd06173">
    <property type="entry name" value="MFS_MefA_like"/>
    <property type="match status" value="1"/>
</dbReference>
<name>A0ABU5H765_9BACT</name>
<evidence type="ECO:0000256" key="3">
    <source>
        <dbReference type="ARBA" id="ARBA00022692"/>
    </source>
</evidence>
<feature type="transmembrane region" description="Helical" evidence="6">
    <location>
        <begin position="388"/>
        <end position="407"/>
    </location>
</feature>
<gene>
    <name evidence="8" type="ORF">SYV04_23145</name>
</gene>
<protein>
    <submittedName>
        <fullName evidence="8">MFS transporter</fullName>
    </submittedName>
</protein>
<keyword evidence="4 6" id="KW-1133">Transmembrane helix</keyword>
<comment type="subcellular location">
    <subcellularLocation>
        <location evidence="1">Cell membrane</location>
        <topology evidence="1">Multi-pass membrane protein</topology>
    </subcellularLocation>
</comment>
<evidence type="ECO:0000256" key="6">
    <source>
        <dbReference type="SAM" id="Phobius"/>
    </source>
</evidence>
<feature type="domain" description="Major facilitator superfamily (MFS) profile" evidence="7">
    <location>
        <begin position="17"/>
        <end position="414"/>
    </location>
</feature>
<evidence type="ECO:0000256" key="2">
    <source>
        <dbReference type="ARBA" id="ARBA00022475"/>
    </source>
</evidence>
<dbReference type="SUPFAM" id="SSF103473">
    <property type="entry name" value="MFS general substrate transporter"/>
    <property type="match status" value="1"/>
</dbReference>
<keyword evidence="2" id="KW-1003">Cell membrane</keyword>
<dbReference type="EMBL" id="JAXIVS010000008">
    <property type="protein sequence ID" value="MDY7229308.1"/>
    <property type="molecule type" value="Genomic_DNA"/>
</dbReference>
<evidence type="ECO:0000259" key="7">
    <source>
        <dbReference type="PROSITE" id="PS50850"/>
    </source>
</evidence>
<dbReference type="PANTHER" id="PTHR23513">
    <property type="entry name" value="INTEGRAL MEMBRANE EFFLUX PROTEIN-RELATED"/>
    <property type="match status" value="1"/>
</dbReference>
<comment type="caution">
    <text evidence="8">The sequence shown here is derived from an EMBL/GenBank/DDBJ whole genome shotgun (WGS) entry which is preliminary data.</text>
</comment>
<feature type="transmembrane region" description="Helical" evidence="6">
    <location>
        <begin position="84"/>
        <end position="104"/>
    </location>
</feature>
<feature type="transmembrane region" description="Helical" evidence="6">
    <location>
        <begin position="52"/>
        <end position="72"/>
    </location>
</feature>
<dbReference type="Gene3D" id="1.20.1250.20">
    <property type="entry name" value="MFS general substrate transporter like domains"/>
    <property type="match status" value="1"/>
</dbReference>
<proteinExistence type="predicted"/>
<reference evidence="8 9" key="1">
    <citation type="submission" date="2023-12" db="EMBL/GenBank/DDBJ databases">
        <title>the genome sequence of Hyalangium sp. s54d21.</title>
        <authorList>
            <person name="Zhang X."/>
        </authorList>
    </citation>
    <scope>NUCLEOTIDE SEQUENCE [LARGE SCALE GENOMIC DNA]</scope>
    <source>
        <strain evidence="9">s54d21</strain>
    </source>
</reference>
<keyword evidence="9" id="KW-1185">Reference proteome</keyword>
<organism evidence="8 9">
    <name type="scientific">Hyalangium rubrum</name>
    <dbReference type="NCBI Taxonomy" id="3103134"/>
    <lineage>
        <taxon>Bacteria</taxon>
        <taxon>Pseudomonadati</taxon>
        <taxon>Myxococcota</taxon>
        <taxon>Myxococcia</taxon>
        <taxon>Myxococcales</taxon>
        <taxon>Cystobacterineae</taxon>
        <taxon>Archangiaceae</taxon>
        <taxon>Hyalangium</taxon>
    </lineage>
</organism>
<dbReference type="InterPro" id="IPR011701">
    <property type="entry name" value="MFS"/>
</dbReference>
<feature type="transmembrane region" description="Helical" evidence="6">
    <location>
        <begin position="229"/>
        <end position="247"/>
    </location>
</feature>
<evidence type="ECO:0000313" key="8">
    <source>
        <dbReference type="EMBL" id="MDY7229308.1"/>
    </source>
</evidence>
<dbReference type="InterPro" id="IPR036259">
    <property type="entry name" value="MFS_trans_sf"/>
</dbReference>
<dbReference type="RefSeq" id="WP_321548035.1">
    <property type="nucleotide sequence ID" value="NZ_JAXIVS010000008.1"/>
</dbReference>
<accession>A0ABU5H765</accession>
<feature type="transmembrane region" description="Helical" evidence="6">
    <location>
        <begin position="267"/>
        <end position="288"/>
    </location>
</feature>
<feature type="transmembrane region" description="Helical" evidence="6">
    <location>
        <begin position="359"/>
        <end position="382"/>
    </location>
</feature>
<evidence type="ECO:0000313" key="9">
    <source>
        <dbReference type="Proteomes" id="UP001291309"/>
    </source>
</evidence>
<evidence type="ECO:0000256" key="4">
    <source>
        <dbReference type="ARBA" id="ARBA00022989"/>
    </source>
</evidence>
<feature type="transmembrane region" description="Helical" evidence="6">
    <location>
        <begin position="323"/>
        <end position="347"/>
    </location>
</feature>
<evidence type="ECO:0000256" key="5">
    <source>
        <dbReference type="ARBA" id="ARBA00023136"/>
    </source>
</evidence>